<accession>A0A1E8QBB1</accession>
<protein>
    <submittedName>
        <fullName evidence="2">Polyketide cyclase</fullName>
    </submittedName>
</protein>
<dbReference type="SUPFAM" id="SSF54427">
    <property type="entry name" value="NTF2-like"/>
    <property type="match status" value="1"/>
</dbReference>
<dbReference type="InterPro" id="IPR032710">
    <property type="entry name" value="NTF2-like_dom_sf"/>
</dbReference>
<sequence length="114" mass="12774">MTDPRVLYRRWIDELWAGRAPAAEFVSAQFVGHWPGHDVHGPDGLQGMITATHEMVSDLTFAIEIEPLVDDDLLAARWVGRGNTDQGPTVFYGNDILRIDGERFVEYWTGTSTA</sequence>
<feature type="domain" description="SnoaL-like" evidence="1">
    <location>
        <begin position="9"/>
        <end position="107"/>
    </location>
</feature>
<evidence type="ECO:0000313" key="3">
    <source>
        <dbReference type="Proteomes" id="UP000178953"/>
    </source>
</evidence>
<reference evidence="2 3" key="1">
    <citation type="submission" date="2016-09" db="EMBL/GenBank/DDBJ databases">
        <title>genome sequence of Mycobacterium sp. 739 SCH.</title>
        <authorList>
            <person name="Greninger A.L."/>
            <person name="Qin X."/>
            <person name="Jerome K."/>
            <person name="Vora S."/>
            <person name="Quinn K."/>
        </authorList>
    </citation>
    <scope>NUCLEOTIDE SEQUENCE [LARGE SCALE GENOMIC DNA]</scope>
    <source>
        <strain evidence="2 3">SCH</strain>
    </source>
</reference>
<dbReference type="Proteomes" id="UP000178953">
    <property type="component" value="Unassembled WGS sequence"/>
</dbReference>
<dbReference type="InterPro" id="IPR037401">
    <property type="entry name" value="SnoaL-like"/>
</dbReference>
<organism evidence="2 3">
    <name type="scientific">Mycolicibacterium grossiae</name>
    <dbReference type="NCBI Taxonomy" id="1552759"/>
    <lineage>
        <taxon>Bacteria</taxon>
        <taxon>Bacillati</taxon>
        <taxon>Actinomycetota</taxon>
        <taxon>Actinomycetes</taxon>
        <taxon>Mycobacteriales</taxon>
        <taxon>Mycobacteriaceae</taxon>
        <taxon>Mycolicibacterium</taxon>
    </lineage>
</organism>
<dbReference type="Pfam" id="PF12680">
    <property type="entry name" value="SnoaL_2"/>
    <property type="match status" value="1"/>
</dbReference>
<evidence type="ECO:0000259" key="1">
    <source>
        <dbReference type="Pfam" id="PF12680"/>
    </source>
</evidence>
<dbReference type="RefSeq" id="WP_070351556.1">
    <property type="nucleotide sequence ID" value="NZ_CP043474.1"/>
</dbReference>
<comment type="caution">
    <text evidence="2">The sequence shown here is derived from an EMBL/GenBank/DDBJ whole genome shotgun (WGS) entry which is preliminary data.</text>
</comment>
<dbReference type="OrthoDB" id="4153705at2"/>
<keyword evidence="3" id="KW-1185">Reference proteome</keyword>
<dbReference type="AlphaFoldDB" id="A0A1E8QBB1"/>
<evidence type="ECO:0000313" key="2">
    <source>
        <dbReference type="EMBL" id="OFJ55324.1"/>
    </source>
</evidence>
<proteinExistence type="predicted"/>
<dbReference type="Gene3D" id="3.10.450.50">
    <property type="match status" value="1"/>
</dbReference>
<name>A0A1E8QBB1_9MYCO</name>
<dbReference type="EMBL" id="MCHX01000004">
    <property type="protein sequence ID" value="OFJ55324.1"/>
    <property type="molecule type" value="Genomic_DNA"/>
</dbReference>
<gene>
    <name evidence="2" type="ORF">BEL07_02640</name>
</gene>